<keyword evidence="1" id="KW-1133">Transmembrane helix</keyword>
<evidence type="ECO:0000313" key="3">
    <source>
        <dbReference type="Proteomes" id="UP001239445"/>
    </source>
</evidence>
<reference evidence="2" key="1">
    <citation type="submission" date="2023-06" db="EMBL/GenBank/DDBJ databases">
        <title>Genome-scale phylogeny and comparative genomics of the fungal order Sordariales.</title>
        <authorList>
            <consortium name="Lawrence Berkeley National Laboratory"/>
            <person name="Hensen N."/>
            <person name="Bonometti L."/>
            <person name="Westerberg I."/>
            <person name="Brannstrom I.O."/>
            <person name="Guillou S."/>
            <person name="Cros-Aarteil S."/>
            <person name="Calhoun S."/>
            <person name="Haridas S."/>
            <person name="Kuo A."/>
            <person name="Mondo S."/>
            <person name="Pangilinan J."/>
            <person name="Riley R."/>
            <person name="Labutti K."/>
            <person name="Andreopoulos B."/>
            <person name="Lipzen A."/>
            <person name="Chen C."/>
            <person name="Yanf M."/>
            <person name="Daum C."/>
            <person name="Ng V."/>
            <person name="Clum A."/>
            <person name="Steindorff A."/>
            <person name="Ohm R."/>
            <person name="Martin F."/>
            <person name="Silar P."/>
            <person name="Natvig D."/>
            <person name="Lalanne C."/>
            <person name="Gautier V."/>
            <person name="Ament-Velasquez S.L."/>
            <person name="Kruys A."/>
            <person name="Hutchinson M.I."/>
            <person name="Powell A.J."/>
            <person name="Barry K."/>
            <person name="Miller A.N."/>
            <person name="Grigoriev I.V."/>
            <person name="Debuchy R."/>
            <person name="Gladieux P."/>
            <person name="Thoren M.H."/>
            <person name="Johannesson H."/>
        </authorList>
    </citation>
    <scope>NUCLEOTIDE SEQUENCE</scope>
    <source>
        <strain evidence="2">PSN4</strain>
    </source>
</reference>
<feature type="transmembrane region" description="Helical" evidence="1">
    <location>
        <begin position="15"/>
        <end position="32"/>
    </location>
</feature>
<sequence length="85" mass="10043">MVLYEMEALWTLEDGVVLAFRFLFMFLSWMLLKSLMLMPYQLSRVLQRAAMTFQRMEGLAIRRKQPVLAFEVLLVSQCTTLFSRS</sequence>
<gene>
    <name evidence="2" type="ORF">QBC47DRAFT_396778</name>
</gene>
<organism evidence="2 3">
    <name type="scientific">Echria macrotheca</name>
    <dbReference type="NCBI Taxonomy" id="438768"/>
    <lineage>
        <taxon>Eukaryota</taxon>
        <taxon>Fungi</taxon>
        <taxon>Dikarya</taxon>
        <taxon>Ascomycota</taxon>
        <taxon>Pezizomycotina</taxon>
        <taxon>Sordariomycetes</taxon>
        <taxon>Sordariomycetidae</taxon>
        <taxon>Sordariales</taxon>
        <taxon>Schizotheciaceae</taxon>
        <taxon>Echria</taxon>
    </lineage>
</organism>
<dbReference type="EMBL" id="MU839827">
    <property type="protein sequence ID" value="KAK1760793.1"/>
    <property type="molecule type" value="Genomic_DNA"/>
</dbReference>
<protein>
    <submittedName>
        <fullName evidence="2">Uncharacterized protein</fullName>
    </submittedName>
</protein>
<evidence type="ECO:0000256" key="1">
    <source>
        <dbReference type="SAM" id="Phobius"/>
    </source>
</evidence>
<proteinExistence type="predicted"/>
<dbReference type="Proteomes" id="UP001239445">
    <property type="component" value="Unassembled WGS sequence"/>
</dbReference>
<name>A0AAJ0BM41_9PEZI</name>
<accession>A0AAJ0BM41</accession>
<dbReference type="AlphaFoldDB" id="A0AAJ0BM41"/>
<keyword evidence="3" id="KW-1185">Reference proteome</keyword>
<keyword evidence="1" id="KW-0812">Transmembrane</keyword>
<evidence type="ECO:0000313" key="2">
    <source>
        <dbReference type="EMBL" id="KAK1760793.1"/>
    </source>
</evidence>
<keyword evidence="1" id="KW-0472">Membrane</keyword>
<comment type="caution">
    <text evidence="2">The sequence shown here is derived from an EMBL/GenBank/DDBJ whole genome shotgun (WGS) entry which is preliminary data.</text>
</comment>